<dbReference type="Gene3D" id="3.30.160.60">
    <property type="entry name" value="Classic Zinc Finger"/>
    <property type="match status" value="4"/>
</dbReference>
<feature type="non-terminal residue" evidence="9">
    <location>
        <position position="251"/>
    </location>
</feature>
<keyword evidence="5" id="KW-0862">Zinc</keyword>
<gene>
    <name evidence="9" type="ORF">g.34763</name>
</gene>
<evidence type="ECO:0000256" key="4">
    <source>
        <dbReference type="ARBA" id="ARBA00022771"/>
    </source>
</evidence>
<evidence type="ECO:0000256" key="1">
    <source>
        <dbReference type="ARBA" id="ARBA00004123"/>
    </source>
</evidence>
<dbReference type="AlphaFoldDB" id="A0A1B6IWU0"/>
<evidence type="ECO:0000256" key="5">
    <source>
        <dbReference type="ARBA" id="ARBA00022833"/>
    </source>
</evidence>
<evidence type="ECO:0000256" key="2">
    <source>
        <dbReference type="ARBA" id="ARBA00022723"/>
    </source>
</evidence>
<keyword evidence="4 7" id="KW-0863">Zinc-finger</keyword>
<dbReference type="InterPro" id="IPR036236">
    <property type="entry name" value="Znf_C2H2_sf"/>
</dbReference>
<feature type="domain" description="C2H2-type" evidence="8">
    <location>
        <begin position="218"/>
        <end position="245"/>
    </location>
</feature>
<feature type="domain" description="C2H2-type" evidence="8">
    <location>
        <begin position="190"/>
        <end position="217"/>
    </location>
</feature>
<dbReference type="PROSITE" id="PS50157">
    <property type="entry name" value="ZINC_FINGER_C2H2_2"/>
    <property type="match status" value="4"/>
</dbReference>
<evidence type="ECO:0000313" key="9">
    <source>
        <dbReference type="EMBL" id="JAS91320.1"/>
    </source>
</evidence>
<dbReference type="PANTHER" id="PTHR24394">
    <property type="entry name" value="ZINC FINGER PROTEIN"/>
    <property type="match status" value="1"/>
</dbReference>
<feature type="domain" description="C2H2-type" evidence="8">
    <location>
        <begin position="162"/>
        <end position="189"/>
    </location>
</feature>
<dbReference type="GO" id="GO:0005634">
    <property type="term" value="C:nucleus"/>
    <property type="evidence" value="ECO:0007669"/>
    <property type="project" value="UniProtKB-SubCell"/>
</dbReference>
<dbReference type="InterPro" id="IPR013087">
    <property type="entry name" value="Znf_C2H2_type"/>
</dbReference>
<dbReference type="Pfam" id="PF13912">
    <property type="entry name" value="zf-C2H2_6"/>
    <property type="match status" value="2"/>
</dbReference>
<sequence>MSGINLLEIKNEVENEITECNYEYTHKEIQVLDHDHNYAFPPSSADVELISDTRPRASNSISENKSDTVKKWNDEYLFRSETVLKVENESDSSSLESDVISEKSRIGNLILLPENKSDIWKKRKWQQKACMKKKKRNQCPVCSKMVFNLRIHMLIHTGEKPYVCKLCSESFIQPNALMRHMFKHSGENPHKCCICDKKFIKLYRLENHLKTHSAKRPFECNTCGKLFNRLDDLKKHTLIQFKERIKCTKSR</sequence>
<protein>
    <recommendedName>
        <fullName evidence="8">C2H2-type domain-containing protein</fullName>
    </recommendedName>
</protein>
<dbReference type="SMART" id="SM00355">
    <property type="entry name" value="ZnF_C2H2"/>
    <property type="match status" value="4"/>
</dbReference>
<dbReference type="PANTHER" id="PTHR24394:SF29">
    <property type="entry name" value="MYONEURIN"/>
    <property type="match status" value="1"/>
</dbReference>
<dbReference type="FunFam" id="3.30.160.60:FF:001049">
    <property type="entry name" value="zinc finger protein 319"/>
    <property type="match status" value="1"/>
</dbReference>
<name>A0A1B6IWU0_9HEMI</name>
<evidence type="ECO:0000259" key="8">
    <source>
        <dbReference type="PROSITE" id="PS50157"/>
    </source>
</evidence>
<reference evidence="9" key="1">
    <citation type="submission" date="2015-11" db="EMBL/GenBank/DDBJ databases">
        <title>De novo transcriptome assembly of four potential Pierce s Disease insect vectors from Arizona vineyards.</title>
        <authorList>
            <person name="Tassone E.E."/>
        </authorList>
    </citation>
    <scope>NUCLEOTIDE SEQUENCE</scope>
</reference>
<dbReference type="GO" id="GO:0008270">
    <property type="term" value="F:zinc ion binding"/>
    <property type="evidence" value="ECO:0007669"/>
    <property type="project" value="UniProtKB-KW"/>
</dbReference>
<evidence type="ECO:0000256" key="3">
    <source>
        <dbReference type="ARBA" id="ARBA00022737"/>
    </source>
</evidence>
<dbReference type="FunFam" id="3.30.160.60:FF:000446">
    <property type="entry name" value="Zinc finger protein"/>
    <property type="match status" value="1"/>
</dbReference>
<dbReference type="GO" id="GO:0000981">
    <property type="term" value="F:DNA-binding transcription factor activity, RNA polymerase II-specific"/>
    <property type="evidence" value="ECO:0007669"/>
    <property type="project" value="TreeGrafter"/>
</dbReference>
<dbReference type="EMBL" id="GECU01016386">
    <property type="protein sequence ID" value="JAS91320.1"/>
    <property type="molecule type" value="Transcribed_RNA"/>
</dbReference>
<keyword evidence="2" id="KW-0479">Metal-binding</keyword>
<evidence type="ECO:0000256" key="7">
    <source>
        <dbReference type="PROSITE-ProRule" id="PRU00042"/>
    </source>
</evidence>
<feature type="domain" description="C2H2-type" evidence="8">
    <location>
        <begin position="128"/>
        <end position="161"/>
    </location>
</feature>
<dbReference type="Pfam" id="PF00096">
    <property type="entry name" value="zf-C2H2"/>
    <property type="match status" value="1"/>
</dbReference>
<keyword evidence="3" id="KW-0677">Repeat</keyword>
<proteinExistence type="predicted"/>
<dbReference type="PROSITE" id="PS00028">
    <property type="entry name" value="ZINC_FINGER_C2H2_1"/>
    <property type="match status" value="2"/>
</dbReference>
<dbReference type="SUPFAM" id="SSF57667">
    <property type="entry name" value="beta-beta-alpha zinc fingers"/>
    <property type="match status" value="2"/>
</dbReference>
<keyword evidence="6" id="KW-0539">Nucleus</keyword>
<accession>A0A1B6IWU0</accession>
<comment type="subcellular location">
    <subcellularLocation>
        <location evidence="1">Nucleus</location>
    </subcellularLocation>
</comment>
<evidence type="ECO:0000256" key="6">
    <source>
        <dbReference type="ARBA" id="ARBA00023242"/>
    </source>
</evidence>
<organism evidence="9">
    <name type="scientific">Homalodisca liturata</name>
    <dbReference type="NCBI Taxonomy" id="320908"/>
    <lineage>
        <taxon>Eukaryota</taxon>
        <taxon>Metazoa</taxon>
        <taxon>Ecdysozoa</taxon>
        <taxon>Arthropoda</taxon>
        <taxon>Hexapoda</taxon>
        <taxon>Insecta</taxon>
        <taxon>Pterygota</taxon>
        <taxon>Neoptera</taxon>
        <taxon>Paraneoptera</taxon>
        <taxon>Hemiptera</taxon>
        <taxon>Auchenorrhyncha</taxon>
        <taxon>Membracoidea</taxon>
        <taxon>Cicadellidae</taxon>
        <taxon>Cicadellinae</taxon>
        <taxon>Proconiini</taxon>
        <taxon>Homalodisca</taxon>
    </lineage>
</organism>